<name>A0A3P7J5G0_STRVU</name>
<dbReference type="OrthoDB" id="5873345at2759"/>
<organism evidence="1 2">
    <name type="scientific">Strongylus vulgaris</name>
    <name type="common">Blood worm</name>
    <dbReference type="NCBI Taxonomy" id="40348"/>
    <lineage>
        <taxon>Eukaryota</taxon>
        <taxon>Metazoa</taxon>
        <taxon>Ecdysozoa</taxon>
        <taxon>Nematoda</taxon>
        <taxon>Chromadorea</taxon>
        <taxon>Rhabditida</taxon>
        <taxon>Rhabditina</taxon>
        <taxon>Rhabditomorpha</taxon>
        <taxon>Strongyloidea</taxon>
        <taxon>Strongylidae</taxon>
        <taxon>Strongylus</taxon>
    </lineage>
</organism>
<keyword evidence="2" id="KW-1185">Reference proteome</keyword>
<reference evidence="1 2" key="1">
    <citation type="submission" date="2018-11" db="EMBL/GenBank/DDBJ databases">
        <authorList>
            <consortium name="Pathogen Informatics"/>
        </authorList>
    </citation>
    <scope>NUCLEOTIDE SEQUENCE [LARGE SCALE GENOMIC DNA]</scope>
</reference>
<accession>A0A3P7J5G0</accession>
<evidence type="ECO:0000313" key="2">
    <source>
        <dbReference type="Proteomes" id="UP000270094"/>
    </source>
</evidence>
<dbReference type="EMBL" id="UYYB01095743">
    <property type="protein sequence ID" value="VDM75723.1"/>
    <property type="molecule type" value="Genomic_DNA"/>
</dbReference>
<sequence>MYIVSPRDFERYCLRILLLNSKGKTSFEDIRTVDGRVYEKFSDAASSCFLDDDS</sequence>
<proteinExistence type="predicted"/>
<dbReference type="Proteomes" id="UP000270094">
    <property type="component" value="Unassembled WGS sequence"/>
</dbReference>
<evidence type="ECO:0000313" key="1">
    <source>
        <dbReference type="EMBL" id="VDM75723.1"/>
    </source>
</evidence>
<gene>
    <name evidence="1" type="ORF">SVUK_LOCUS10721</name>
</gene>
<dbReference type="AlphaFoldDB" id="A0A3P7J5G0"/>
<protein>
    <submittedName>
        <fullName evidence="1">Uncharacterized protein</fullName>
    </submittedName>
</protein>